<dbReference type="AlphaFoldDB" id="A0A8X6NRH4"/>
<name>A0A8X6NRH4_NEPPI</name>
<proteinExistence type="predicted"/>
<keyword evidence="1" id="KW-0472">Membrane</keyword>
<keyword evidence="1" id="KW-1133">Transmembrane helix</keyword>
<keyword evidence="1" id="KW-0812">Transmembrane</keyword>
<evidence type="ECO:0000313" key="2">
    <source>
        <dbReference type="EMBL" id="GFT27367.1"/>
    </source>
</evidence>
<keyword evidence="3" id="KW-1185">Reference proteome</keyword>
<evidence type="ECO:0000256" key="1">
    <source>
        <dbReference type="SAM" id="Phobius"/>
    </source>
</evidence>
<feature type="transmembrane region" description="Helical" evidence="1">
    <location>
        <begin position="124"/>
        <end position="143"/>
    </location>
</feature>
<accession>A0A8X6NRH4</accession>
<protein>
    <submittedName>
        <fullName evidence="2">Uncharacterized protein</fullName>
    </submittedName>
</protein>
<dbReference type="Proteomes" id="UP000887013">
    <property type="component" value="Unassembled WGS sequence"/>
</dbReference>
<organism evidence="2 3">
    <name type="scientific">Nephila pilipes</name>
    <name type="common">Giant wood spider</name>
    <name type="synonym">Nephila maculata</name>
    <dbReference type="NCBI Taxonomy" id="299642"/>
    <lineage>
        <taxon>Eukaryota</taxon>
        <taxon>Metazoa</taxon>
        <taxon>Ecdysozoa</taxon>
        <taxon>Arthropoda</taxon>
        <taxon>Chelicerata</taxon>
        <taxon>Arachnida</taxon>
        <taxon>Araneae</taxon>
        <taxon>Araneomorphae</taxon>
        <taxon>Entelegynae</taxon>
        <taxon>Araneoidea</taxon>
        <taxon>Nephilidae</taxon>
        <taxon>Nephila</taxon>
    </lineage>
</organism>
<sequence length="144" mass="16927">MSSYQRLTEMQHRTYKTAMPALFQIFAIQSSKNRSKTLPSFTLHLSRERKRSKSSTTFGGEKSVQERIPYNIQNRPVHLFQSYIKRRQMKMADHGRIPRNDPDPSVNEIVNLLQTKLQFDRDKTGCGTIILVFSLSFTQFFFYL</sequence>
<comment type="caution">
    <text evidence="2">The sequence shown here is derived from an EMBL/GenBank/DDBJ whole genome shotgun (WGS) entry which is preliminary data.</text>
</comment>
<dbReference type="EMBL" id="BMAW01060662">
    <property type="protein sequence ID" value="GFT27367.1"/>
    <property type="molecule type" value="Genomic_DNA"/>
</dbReference>
<evidence type="ECO:0000313" key="3">
    <source>
        <dbReference type="Proteomes" id="UP000887013"/>
    </source>
</evidence>
<gene>
    <name evidence="2" type="ORF">NPIL_312251</name>
</gene>
<reference evidence="2" key="1">
    <citation type="submission" date="2020-08" db="EMBL/GenBank/DDBJ databases">
        <title>Multicomponent nature underlies the extraordinary mechanical properties of spider dragline silk.</title>
        <authorList>
            <person name="Kono N."/>
            <person name="Nakamura H."/>
            <person name="Mori M."/>
            <person name="Yoshida Y."/>
            <person name="Ohtoshi R."/>
            <person name="Malay A.D."/>
            <person name="Moran D.A.P."/>
            <person name="Tomita M."/>
            <person name="Numata K."/>
            <person name="Arakawa K."/>
        </authorList>
    </citation>
    <scope>NUCLEOTIDE SEQUENCE</scope>
</reference>